<proteinExistence type="predicted"/>
<dbReference type="InterPro" id="IPR013520">
    <property type="entry name" value="Ribonucl_H"/>
</dbReference>
<feature type="domain" description="Exonuclease" evidence="2">
    <location>
        <begin position="2"/>
        <end position="168"/>
    </location>
</feature>
<dbReference type="Gene3D" id="3.40.50.10190">
    <property type="entry name" value="BRCT domain"/>
    <property type="match status" value="1"/>
</dbReference>
<keyword evidence="4" id="KW-1185">Reference proteome</keyword>
<dbReference type="RefSeq" id="WP_098408976.1">
    <property type="nucleotide sequence ID" value="NZ_PDJE01000001.1"/>
</dbReference>
<sequence>MGYAVVDFETTGILPSYHHRVIEIGVVHVESDGTVSGRWETVVNPQRDLGSQSIHGIRASDVLDAPDFADIVPELAGLLQGRVFVAHNVNFDLRFLQAEFERAGYLLHPQIPSLCTMRLAHSFGLGGSASLAAACESFGIPLGSAHRAGDDAFAAAQLLAVYRRESAMWPDWNQFWADWERSGGAYSYPMLPTKGVLWQQRKGPVEPQSSFLNRLSARLDRDVEPGAESEYLALLDRCLLDRSISVSEAGMLVALADEIGLDRRAAEVLHVGYVDDLVSAAWMDGIVTEAERRELEKVARALEIPVEAVADALATPPAAVATPMTAPLPAMEAFALCPEDMVVLTGEMSRPRSEWSAIIESRGFKTHPNVTKKVSLVAAADPDSLSGKAKKAREYSIPIVDEAGLARLVGL</sequence>
<name>A0A2A9DZC1_9MICO</name>
<organism evidence="3 4">
    <name type="scientific">Paramicrobacterium agarici</name>
    <dbReference type="NCBI Taxonomy" id="630514"/>
    <lineage>
        <taxon>Bacteria</taxon>
        <taxon>Bacillati</taxon>
        <taxon>Actinomycetota</taxon>
        <taxon>Actinomycetes</taxon>
        <taxon>Micrococcales</taxon>
        <taxon>Microbacteriaceae</taxon>
        <taxon>Paramicrobacterium</taxon>
    </lineage>
</organism>
<dbReference type="InterPro" id="IPR001357">
    <property type="entry name" value="BRCT_dom"/>
</dbReference>
<dbReference type="SUPFAM" id="SSF52113">
    <property type="entry name" value="BRCT domain"/>
    <property type="match status" value="1"/>
</dbReference>
<gene>
    <name evidence="3" type="ORF">ATJ78_3022</name>
</gene>
<dbReference type="PANTHER" id="PTHR30231:SF41">
    <property type="entry name" value="DNA POLYMERASE III SUBUNIT EPSILON"/>
    <property type="match status" value="1"/>
</dbReference>
<dbReference type="InterPro" id="IPR012337">
    <property type="entry name" value="RNaseH-like_sf"/>
</dbReference>
<protein>
    <submittedName>
        <fullName evidence="3">DNA polymerase-3 subunit epsilon</fullName>
    </submittedName>
</protein>
<dbReference type="InterPro" id="IPR006054">
    <property type="entry name" value="DnaQ"/>
</dbReference>
<dbReference type="PANTHER" id="PTHR30231">
    <property type="entry name" value="DNA POLYMERASE III SUBUNIT EPSILON"/>
    <property type="match status" value="1"/>
</dbReference>
<reference evidence="3 4" key="1">
    <citation type="submission" date="2017-10" db="EMBL/GenBank/DDBJ databases">
        <title>Sequencing the genomes of 1000 actinobacteria strains.</title>
        <authorList>
            <person name="Klenk H.-P."/>
        </authorList>
    </citation>
    <scope>NUCLEOTIDE SEQUENCE [LARGE SCALE GENOMIC DNA]</scope>
    <source>
        <strain evidence="3 4">DSM 21798</strain>
    </source>
</reference>
<keyword evidence="1" id="KW-0540">Nuclease</keyword>
<dbReference type="Gene3D" id="3.30.420.10">
    <property type="entry name" value="Ribonuclease H-like superfamily/Ribonuclease H"/>
    <property type="match status" value="1"/>
</dbReference>
<dbReference type="GO" id="GO:0045004">
    <property type="term" value="P:DNA replication proofreading"/>
    <property type="evidence" value="ECO:0007669"/>
    <property type="project" value="TreeGrafter"/>
</dbReference>
<dbReference type="Pfam" id="PF00533">
    <property type="entry name" value="BRCT"/>
    <property type="match status" value="1"/>
</dbReference>
<dbReference type="SUPFAM" id="SSF53098">
    <property type="entry name" value="Ribonuclease H-like"/>
    <property type="match status" value="1"/>
</dbReference>
<dbReference type="GO" id="GO:0005829">
    <property type="term" value="C:cytosol"/>
    <property type="evidence" value="ECO:0007669"/>
    <property type="project" value="TreeGrafter"/>
</dbReference>
<comment type="caution">
    <text evidence="3">The sequence shown here is derived from an EMBL/GenBank/DDBJ whole genome shotgun (WGS) entry which is preliminary data.</text>
</comment>
<evidence type="ECO:0000313" key="3">
    <source>
        <dbReference type="EMBL" id="PFG32038.1"/>
    </source>
</evidence>
<dbReference type="InterPro" id="IPR036397">
    <property type="entry name" value="RNaseH_sf"/>
</dbReference>
<dbReference type="GO" id="GO:0003677">
    <property type="term" value="F:DNA binding"/>
    <property type="evidence" value="ECO:0007669"/>
    <property type="project" value="InterPro"/>
</dbReference>
<dbReference type="NCBIfam" id="TIGR00573">
    <property type="entry name" value="dnaq"/>
    <property type="match status" value="1"/>
</dbReference>
<dbReference type="Proteomes" id="UP000221369">
    <property type="component" value="Unassembled WGS sequence"/>
</dbReference>
<evidence type="ECO:0000259" key="2">
    <source>
        <dbReference type="SMART" id="SM00479"/>
    </source>
</evidence>
<dbReference type="FunFam" id="3.30.420.10:FF:000045">
    <property type="entry name" value="3'-5' exonuclease DinG"/>
    <property type="match status" value="1"/>
</dbReference>
<accession>A0A2A9DZC1</accession>
<keyword evidence="1" id="KW-0378">Hydrolase</keyword>
<dbReference type="CDD" id="cd06127">
    <property type="entry name" value="DEDDh"/>
    <property type="match status" value="1"/>
</dbReference>
<evidence type="ECO:0000313" key="4">
    <source>
        <dbReference type="Proteomes" id="UP000221369"/>
    </source>
</evidence>
<keyword evidence="1" id="KW-0269">Exonuclease</keyword>
<evidence type="ECO:0000256" key="1">
    <source>
        <dbReference type="ARBA" id="ARBA00022839"/>
    </source>
</evidence>
<dbReference type="SMART" id="SM00479">
    <property type="entry name" value="EXOIII"/>
    <property type="match status" value="1"/>
</dbReference>
<dbReference type="GO" id="GO:0003887">
    <property type="term" value="F:DNA-directed DNA polymerase activity"/>
    <property type="evidence" value="ECO:0007669"/>
    <property type="project" value="InterPro"/>
</dbReference>
<dbReference type="Pfam" id="PF00929">
    <property type="entry name" value="RNase_T"/>
    <property type="match status" value="1"/>
</dbReference>
<dbReference type="InterPro" id="IPR036420">
    <property type="entry name" value="BRCT_dom_sf"/>
</dbReference>
<dbReference type="AlphaFoldDB" id="A0A2A9DZC1"/>
<dbReference type="GO" id="GO:0008408">
    <property type="term" value="F:3'-5' exonuclease activity"/>
    <property type="evidence" value="ECO:0007669"/>
    <property type="project" value="TreeGrafter"/>
</dbReference>
<dbReference type="EMBL" id="PDJE01000001">
    <property type="protein sequence ID" value="PFG32038.1"/>
    <property type="molecule type" value="Genomic_DNA"/>
</dbReference>